<dbReference type="SMART" id="SM00317">
    <property type="entry name" value="SET"/>
    <property type="match status" value="1"/>
</dbReference>
<dbReference type="STRING" id="225359.A0A2S4Q2A1"/>
<protein>
    <recommendedName>
        <fullName evidence="1">SET domain-containing protein</fullName>
    </recommendedName>
</protein>
<dbReference type="AlphaFoldDB" id="A0A2S4Q2A1"/>
<feature type="domain" description="SET" evidence="1">
    <location>
        <begin position="1"/>
        <end position="128"/>
    </location>
</feature>
<dbReference type="SUPFAM" id="SSF82199">
    <property type="entry name" value="SET domain"/>
    <property type="match status" value="1"/>
</dbReference>
<dbReference type="EMBL" id="PEDP01000003">
    <property type="protein sequence ID" value="POS88419.1"/>
    <property type="molecule type" value="Genomic_DNA"/>
</dbReference>
<reference evidence="2 3" key="1">
    <citation type="submission" date="2017-10" db="EMBL/GenBank/DDBJ databases">
        <title>Development of genomic resources for the powdery mildew, Erysiphe pulchra.</title>
        <authorList>
            <person name="Wadl P.A."/>
            <person name="Mack B.M."/>
            <person name="Moore G."/>
            <person name="Beltz S.B."/>
        </authorList>
    </citation>
    <scope>NUCLEOTIDE SEQUENCE [LARGE SCALE GENOMIC DNA]</scope>
    <source>
        <strain evidence="2">Cflorida</strain>
    </source>
</reference>
<proteinExistence type="predicted"/>
<gene>
    <name evidence="2" type="ORF">EPUL_000160</name>
</gene>
<keyword evidence="3" id="KW-1185">Reference proteome</keyword>
<accession>A0A2S4Q2A1</accession>
<dbReference type="Pfam" id="PF00856">
    <property type="entry name" value="SET"/>
    <property type="match status" value="1"/>
</dbReference>
<dbReference type="OrthoDB" id="3180714at2759"/>
<dbReference type="Gene3D" id="2.170.270.10">
    <property type="entry name" value="SET domain"/>
    <property type="match status" value="1"/>
</dbReference>
<name>A0A2S4Q2A1_9PEZI</name>
<organism evidence="2 3">
    <name type="scientific">Erysiphe pulchra</name>
    <dbReference type="NCBI Taxonomy" id="225359"/>
    <lineage>
        <taxon>Eukaryota</taxon>
        <taxon>Fungi</taxon>
        <taxon>Dikarya</taxon>
        <taxon>Ascomycota</taxon>
        <taxon>Pezizomycotina</taxon>
        <taxon>Leotiomycetes</taxon>
        <taxon>Erysiphales</taxon>
        <taxon>Erysiphaceae</taxon>
        <taxon>Erysiphe</taxon>
    </lineage>
</organism>
<evidence type="ECO:0000313" key="2">
    <source>
        <dbReference type="EMBL" id="POS88419.1"/>
    </source>
</evidence>
<dbReference type="InterPro" id="IPR001214">
    <property type="entry name" value="SET_dom"/>
</dbReference>
<sequence>MATHNFEMQLGLWAGRGVFASEDIPAHSILEVSPVLVLNPYENEEHIRKTNLYNYTYNWPYPIRSTLANDSISTSVQTQAIILGLGSMFNHSALGQNVGWERDIQNEVMTYTTLRDVKAGEELCINYGYRLTFKDADAPIESEYDGSWQSFLGDEFLMLD</sequence>
<evidence type="ECO:0000259" key="1">
    <source>
        <dbReference type="PROSITE" id="PS50280"/>
    </source>
</evidence>
<evidence type="ECO:0000313" key="3">
    <source>
        <dbReference type="Proteomes" id="UP000237438"/>
    </source>
</evidence>
<dbReference type="PROSITE" id="PS50280">
    <property type="entry name" value="SET"/>
    <property type="match status" value="1"/>
</dbReference>
<comment type="caution">
    <text evidence="2">The sequence shown here is derived from an EMBL/GenBank/DDBJ whole genome shotgun (WGS) entry which is preliminary data.</text>
</comment>
<dbReference type="InterPro" id="IPR046341">
    <property type="entry name" value="SET_dom_sf"/>
</dbReference>
<dbReference type="Proteomes" id="UP000237438">
    <property type="component" value="Unassembled WGS sequence"/>
</dbReference>